<name>A0A3A6PPQ0_9EURY</name>
<dbReference type="Pfam" id="PF24110">
    <property type="entry name" value="DUF7385"/>
    <property type="match status" value="1"/>
</dbReference>
<comment type="caution">
    <text evidence="1">The sequence shown here is derived from an EMBL/GenBank/DDBJ whole genome shotgun (WGS) entry which is preliminary data.</text>
</comment>
<sequence>MDSEPADPDDPSDEPLTELVNYLTPRRDNEMIATYQNTTAIACPVCEEPFDYLIASKGPESSLSLDEVMDLCVSVSDDDRAFLFTHE</sequence>
<dbReference type="RefSeq" id="WP_120102261.1">
    <property type="nucleotide sequence ID" value="NZ_QKNY01000007.1"/>
</dbReference>
<proteinExistence type="predicted"/>
<evidence type="ECO:0000313" key="1">
    <source>
        <dbReference type="EMBL" id="RJX43666.1"/>
    </source>
</evidence>
<keyword evidence="2" id="KW-1185">Reference proteome</keyword>
<dbReference type="InterPro" id="IPR055809">
    <property type="entry name" value="DUF7385"/>
</dbReference>
<dbReference type="OrthoDB" id="191000at2157"/>
<accession>A0A3A6PPQ0</accession>
<evidence type="ECO:0000313" key="2">
    <source>
        <dbReference type="Proteomes" id="UP000276588"/>
    </source>
</evidence>
<reference evidence="1 2" key="1">
    <citation type="submission" date="2018-06" db="EMBL/GenBank/DDBJ databases">
        <title>Halonotius sp. F13-13 a new haloarchaeeon isolated from a solar saltern from Isla Cristina, Huelva, Spain.</title>
        <authorList>
            <person name="Duran-Viseras A."/>
            <person name="Sanchez-Porro C."/>
            <person name="Ventosa A."/>
        </authorList>
    </citation>
    <scope>NUCLEOTIDE SEQUENCE [LARGE SCALE GENOMIC DNA]</scope>
    <source>
        <strain evidence="1 2">F13-13</strain>
    </source>
</reference>
<organism evidence="1 2">
    <name type="scientific">Halonotius aquaticus</name>
    <dbReference type="NCBI Taxonomy" id="2216978"/>
    <lineage>
        <taxon>Archaea</taxon>
        <taxon>Methanobacteriati</taxon>
        <taxon>Methanobacteriota</taxon>
        <taxon>Stenosarchaea group</taxon>
        <taxon>Halobacteria</taxon>
        <taxon>Halobacteriales</taxon>
        <taxon>Haloferacaceae</taxon>
        <taxon>Halonotius</taxon>
    </lineage>
</organism>
<protein>
    <submittedName>
        <fullName evidence="1">Uncharacterized protein</fullName>
    </submittedName>
</protein>
<dbReference type="EMBL" id="QKNY01000007">
    <property type="protein sequence ID" value="RJX43666.1"/>
    <property type="molecule type" value="Genomic_DNA"/>
</dbReference>
<dbReference type="AlphaFoldDB" id="A0A3A6PPQ0"/>
<gene>
    <name evidence="1" type="ORF">DM826_05285</name>
</gene>
<dbReference type="Proteomes" id="UP000276588">
    <property type="component" value="Unassembled WGS sequence"/>
</dbReference>